<dbReference type="InterPro" id="IPR029058">
    <property type="entry name" value="AB_hydrolase_fold"/>
</dbReference>
<dbReference type="PANTHER" id="PTHR43798:SF33">
    <property type="entry name" value="HYDROLASE, PUTATIVE (AFU_ORTHOLOGUE AFUA_2G14860)-RELATED"/>
    <property type="match status" value="1"/>
</dbReference>
<feature type="signal peptide" evidence="1">
    <location>
        <begin position="1"/>
        <end position="22"/>
    </location>
</feature>
<dbReference type="SUPFAM" id="SSF53474">
    <property type="entry name" value="alpha/beta-Hydrolases"/>
    <property type="match status" value="1"/>
</dbReference>
<reference evidence="4" key="1">
    <citation type="journal article" date="2016" name="Genome Announc.">
        <title>Draft Genome Sequences of Five Rapidly Growing Mycobacterium Species, M. thermoresistibile, M. fortuitum subsp. acetamidolyticum, M. canariasense, M. brisbanense, and M. novocastrense.</title>
        <authorList>
            <person name="Katahira K."/>
            <person name="Ogura Y."/>
            <person name="Gotoh Y."/>
            <person name="Hayashi T."/>
        </authorList>
    </citation>
    <scope>NUCLEOTIDE SEQUENCE [LARGE SCALE GENOMIC DNA]</scope>
    <source>
        <strain evidence="4">JCM15654</strain>
    </source>
</reference>
<organism evidence="3 4">
    <name type="scientific">Mycolicibacterium brisbanense</name>
    <dbReference type="NCBI Taxonomy" id="146020"/>
    <lineage>
        <taxon>Bacteria</taxon>
        <taxon>Bacillati</taxon>
        <taxon>Actinomycetota</taxon>
        <taxon>Actinomycetes</taxon>
        <taxon>Mycobacteriales</taxon>
        <taxon>Mycobacteriaceae</taxon>
        <taxon>Mycolicibacterium</taxon>
    </lineage>
</organism>
<sequence>MVISRRNLSMGLMAVAAGATVAACSSSWQTAPASTTPPPQGHTSLGPVKQVNAGLLDVGYAELGPPDGQPVILLHGWPYDIHSYVDVAPALAAQGYRVIVPFARGYGSTRFLSATTVRNGQQGALATDVIDFMDALHIPQAILGGFDWGARTAGIVAAIWPQRCAGLVAVSGYLIVNLEANQKPLSPEAEHGWWYQYYFATDRGVAGYRQNTADFNKLIWKLASPQWHFDDATYARTAAAFGNPDHVDIVIDNYRWRLELAPGEPQYAELERKLAARPPISVPTITIGSDFDGPNKDGAAYRGQFTGKYAHRVLDGIGHNVPQEAPNEFADSIVQVGKLG</sequence>
<comment type="caution">
    <text evidence="3">The sequence shown here is derived from an EMBL/GenBank/DDBJ whole genome shotgun (WGS) entry which is preliminary data.</text>
</comment>
<reference evidence="4" key="2">
    <citation type="submission" date="2016-02" db="EMBL/GenBank/DDBJ databases">
        <title>Draft genome sequence of five rapidly growing Mycobacterium species.</title>
        <authorList>
            <person name="Katahira K."/>
            <person name="Gotou Y."/>
            <person name="Iida K."/>
            <person name="Ogura Y."/>
            <person name="Hayashi T."/>
        </authorList>
    </citation>
    <scope>NUCLEOTIDE SEQUENCE [LARGE SCALE GENOMIC DNA]</scope>
    <source>
        <strain evidence="4">JCM15654</strain>
    </source>
</reference>
<dbReference type="Proteomes" id="UP000069620">
    <property type="component" value="Unassembled WGS sequence"/>
</dbReference>
<dbReference type="AlphaFoldDB" id="A0A124DZH1"/>
<dbReference type="PANTHER" id="PTHR43798">
    <property type="entry name" value="MONOACYLGLYCEROL LIPASE"/>
    <property type="match status" value="1"/>
</dbReference>
<dbReference type="PROSITE" id="PS51257">
    <property type="entry name" value="PROKAR_LIPOPROTEIN"/>
    <property type="match status" value="1"/>
</dbReference>
<dbReference type="GO" id="GO:0046464">
    <property type="term" value="P:acylglycerol catabolic process"/>
    <property type="evidence" value="ECO:0007669"/>
    <property type="project" value="TreeGrafter"/>
</dbReference>
<keyword evidence="3" id="KW-0378">Hydrolase</keyword>
<dbReference type="Pfam" id="PF00561">
    <property type="entry name" value="Abhydrolase_1"/>
    <property type="match status" value="1"/>
</dbReference>
<dbReference type="InterPro" id="IPR050266">
    <property type="entry name" value="AB_hydrolase_sf"/>
</dbReference>
<dbReference type="PRINTS" id="PR00412">
    <property type="entry name" value="EPOXHYDRLASE"/>
</dbReference>
<feature type="domain" description="AB hydrolase-1" evidence="2">
    <location>
        <begin position="70"/>
        <end position="201"/>
    </location>
</feature>
<accession>A0A124DZH1</accession>
<evidence type="ECO:0000256" key="1">
    <source>
        <dbReference type="SAM" id="SignalP"/>
    </source>
</evidence>
<proteinExistence type="predicted"/>
<keyword evidence="1" id="KW-0732">Signal</keyword>
<evidence type="ECO:0000259" key="2">
    <source>
        <dbReference type="Pfam" id="PF00561"/>
    </source>
</evidence>
<gene>
    <name evidence="3" type="ORF">RMCB_1441</name>
</gene>
<dbReference type="InterPro" id="IPR000073">
    <property type="entry name" value="AB_hydrolase_1"/>
</dbReference>
<dbReference type="PROSITE" id="PS51318">
    <property type="entry name" value="TAT"/>
    <property type="match status" value="1"/>
</dbReference>
<dbReference type="InterPro" id="IPR000639">
    <property type="entry name" value="Epox_hydrolase-like"/>
</dbReference>
<evidence type="ECO:0000313" key="3">
    <source>
        <dbReference type="EMBL" id="GAS87345.1"/>
    </source>
</evidence>
<protein>
    <submittedName>
        <fullName evidence="3">Alpha/beta hydrolase</fullName>
    </submittedName>
</protein>
<name>A0A124DZH1_9MYCO</name>
<keyword evidence="4" id="KW-1185">Reference proteome</keyword>
<dbReference type="STRING" id="146020.RMCB_1441"/>
<dbReference type="GO" id="GO:0016020">
    <property type="term" value="C:membrane"/>
    <property type="evidence" value="ECO:0007669"/>
    <property type="project" value="TreeGrafter"/>
</dbReference>
<dbReference type="EMBL" id="BCSX01000018">
    <property type="protein sequence ID" value="GAS87345.1"/>
    <property type="molecule type" value="Genomic_DNA"/>
</dbReference>
<dbReference type="Gene3D" id="3.40.50.1820">
    <property type="entry name" value="alpha/beta hydrolase"/>
    <property type="match status" value="1"/>
</dbReference>
<feature type="chain" id="PRO_5038859489" evidence="1">
    <location>
        <begin position="23"/>
        <end position="340"/>
    </location>
</feature>
<dbReference type="GO" id="GO:0047372">
    <property type="term" value="F:monoacylglycerol lipase activity"/>
    <property type="evidence" value="ECO:0007669"/>
    <property type="project" value="TreeGrafter"/>
</dbReference>
<dbReference type="InterPro" id="IPR006311">
    <property type="entry name" value="TAT_signal"/>
</dbReference>
<evidence type="ECO:0000313" key="4">
    <source>
        <dbReference type="Proteomes" id="UP000069620"/>
    </source>
</evidence>